<sequence>MSRRSKLGKQIVLTTGLVSVITTLIVFVGSFIFYDLMFAFDPPPTPGPPDSLFPQAPDYLIFAVVALCGLIVAVLIALRLARRILAPLNSLAEGARRIATGDLTARAIPGDRSLGETARMVDDFNSMAMKLEDMVGNMAAWNAAIAHELRTPLTILQGRLQGMIDGVFSPDEAQLRNLLLHVEGLGRLVDDLRVVTLQDSGRLDMLLAPTDVSHEVRRAVESMRNVLESADLELELTLAPVVVHCDAARIRQAVLALLDNARRYARPGYLRIAVRTTDERVLIRIEDAGPGLSEDFAPHAFDPFTRAEASRSRVSGGTGLGLSVVRAIAMAHQGDVRYERSPEGGAIFEIELPN</sequence>
<dbReference type="Gene3D" id="1.10.287.130">
    <property type="match status" value="1"/>
</dbReference>
<keyword evidence="4" id="KW-0597">Phosphoprotein</keyword>
<keyword evidence="9" id="KW-0902">Two-component regulatory system</keyword>
<dbReference type="EMBL" id="SMOD01000001">
    <property type="protein sequence ID" value="TDG10692.1"/>
    <property type="molecule type" value="Genomic_DNA"/>
</dbReference>
<dbReference type="GO" id="GO:0005886">
    <property type="term" value="C:plasma membrane"/>
    <property type="evidence" value="ECO:0007669"/>
    <property type="project" value="TreeGrafter"/>
</dbReference>
<dbReference type="InterPro" id="IPR036097">
    <property type="entry name" value="HisK_dim/P_sf"/>
</dbReference>
<feature type="transmembrane region" description="Helical" evidence="11">
    <location>
        <begin position="12"/>
        <end position="39"/>
    </location>
</feature>
<dbReference type="Gene3D" id="3.30.565.10">
    <property type="entry name" value="Histidine kinase-like ATPase, C-terminal domain"/>
    <property type="match status" value="1"/>
</dbReference>
<comment type="subcellular location">
    <subcellularLocation>
        <location evidence="2">Membrane</location>
    </subcellularLocation>
</comment>
<name>A0A4R5LLJ9_9BURK</name>
<dbReference type="CDD" id="cd00082">
    <property type="entry name" value="HisKA"/>
    <property type="match status" value="1"/>
</dbReference>
<evidence type="ECO:0000259" key="12">
    <source>
        <dbReference type="PROSITE" id="PS50109"/>
    </source>
</evidence>
<dbReference type="OrthoDB" id="9804645at2"/>
<evidence type="ECO:0000256" key="11">
    <source>
        <dbReference type="SAM" id="Phobius"/>
    </source>
</evidence>
<dbReference type="SUPFAM" id="SSF158472">
    <property type="entry name" value="HAMP domain-like"/>
    <property type="match status" value="1"/>
</dbReference>
<organism evidence="14 15">
    <name type="scientific">Paraburkholderia guartelaensis</name>
    <dbReference type="NCBI Taxonomy" id="2546446"/>
    <lineage>
        <taxon>Bacteria</taxon>
        <taxon>Pseudomonadati</taxon>
        <taxon>Pseudomonadota</taxon>
        <taxon>Betaproteobacteria</taxon>
        <taxon>Burkholderiales</taxon>
        <taxon>Burkholderiaceae</taxon>
        <taxon>Paraburkholderia</taxon>
    </lineage>
</organism>
<feature type="domain" description="Histidine kinase" evidence="12">
    <location>
        <begin position="144"/>
        <end position="354"/>
    </location>
</feature>
<evidence type="ECO:0000259" key="13">
    <source>
        <dbReference type="PROSITE" id="PS50885"/>
    </source>
</evidence>
<dbReference type="InterPro" id="IPR004358">
    <property type="entry name" value="Sig_transdc_His_kin-like_C"/>
</dbReference>
<evidence type="ECO:0000256" key="9">
    <source>
        <dbReference type="ARBA" id="ARBA00023012"/>
    </source>
</evidence>
<gene>
    <name evidence="14" type="ORF">E1N52_00060</name>
</gene>
<keyword evidence="6 11" id="KW-0812">Transmembrane</keyword>
<comment type="catalytic activity">
    <reaction evidence="1">
        <text>ATP + protein L-histidine = ADP + protein N-phospho-L-histidine.</text>
        <dbReference type="EC" id="2.7.13.3"/>
    </reaction>
</comment>
<dbReference type="GO" id="GO:0000155">
    <property type="term" value="F:phosphorelay sensor kinase activity"/>
    <property type="evidence" value="ECO:0007669"/>
    <property type="project" value="InterPro"/>
</dbReference>
<dbReference type="SMART" id="SM00304">
    <property type="entry name" value="HAMP"/>
    <property type="match status" value="1"/>
</dbReference>
<dbReference type="Proteomes" id="UP000295606">
    <property type="component" value="Unassembled WGS sequence"/>
</dbReference>
<dbReference type="CDD" id="cd06225">
    <property type="entry name" value="HAMP"/>
    <property type="match status" value="1"/>
</dbReference>
<evidence type="ECO:0000256" key="2">
    <source>
        <dbReference type="ARBA" id="ARBA00004370"/>
    </source>
</evidence>
<feature type="domain" description="HAMP" evidence="13">
    <location>
        <begin position="82"/>
        <end position="136"/>
    </location>
</feature>
<dbReference type="InterPro" id="IPR003594">
    <property type="entry name" value="HATPase_dom"/>
</dbReference>
<accession>A0A4R5LLJ9</accession>
<dbReference type="SUPFAM" id="SSF47384">
    <property type="entry name" value="Homodimeric domain of signal transducing histidine kinase"/>
    <property type="match status" value="1"/>
</dbReference>
<evidence type="ECO:0000256" key="3">
    <source>
        <dbReference type="ARBA" id="ARBA00012438"/>
    </source>
</evidence>
<dbReference type="InterPro" id="IPR036890">
    <property type="entry name" value="HATPase_C_sf"/>
</dbReference>
<dbReference type="SMART" id="SM00387">
    <property type="entry name" value="HATPase_c"/>
    <property type="match status" value="1"/>
</dbReference>
<keyword evidence="10 11" id="KW-0472">Membrane</keyword>
<evidence type="ECO:0000256" key="7">
    <source>
        <dbReference type="ARBA" id="ARBA00022777"/>
    </source>
</evidence>
<dbReference type="PRINTS" id="PR00344">
    <property type="entry name" value="BCTRLSENSOR"/>
</dbReference>
<dbReference type="Pfam" id="PF00672">
    <property type="entry name" value="HAMP"/>
    <property type="match status" value="1"/>
</dbReference>
<dbReference type="Gene3D" id="6.10.340.10">
    <property type="match status" value="1"/>
</dbReference>
<evidence type="ECO:0000256" key="10">
    <source>
        <dbReference type="ARBA" id="ARBA00023136"/>
    </source>
</evidence>
<keyword evidence="8 11" id="KW-1133">Transmembrane helix</keyword>
<evidence type="ECO:0000256" key="4">
    <source>
        <dbReference type="ARBA" id="ARBA00022553"/>
    </source>
</evidence>
<comment type="caution">
    <text evidence="14">The sequence shown here is derived from an EMBL/GenBank/DDBJ whole genome shotgun (WGS) entry which is preliminary data.</text>
</comment>
<dbReference type="PROSITE" id="PS50885">
    <property type="entry name" value="HAMP"/>
    <property type="match status" value="1"/>
</dbReference>
<keyword evidence="5" id="KW-0808">Transferase</keyword>
<dbReference type="PANTHER" id="PTHR45436">
    <property type="entry name" value="SENSOR HISTIDINE KINASE YKOH"/>
    <property type="match status" value="1"/>
</dbReference>
<dbReference type="PANTHER" id="PTHR45436:SF5">
    <property type="entry name" value="SENSOR HISTIDINE KINASE TRCS"/>
    <property type="match status" value="1"/>
</dbReference>
<dbReference type="InterPro" id="IPR003661">
    <property type="entry name" value="HisK_dim/P_dom"/>
</dbReference>
<evidence type="ECO:0000313" key="15">
    <source>
        <dbReference type="Proteomes" id="UP000295606"/>
    </source>
</evidence>
<evidence type="ECO:0000256" key="1">
    <source>
        <dbReference type="ARBA" id="ARBA00000085"/>
    </source>
</evidence>
<evidence type="ECO:0000256" key="6">
    <source>
        <dbReference type="ARBA" id="ARBA00022692"/>
    </source>
</evidence>
<dbReference type="Pfam" id="PF00512">
    <property type="entry name" value="HisKA"/>
    <property type="match status" value="1"/>
</dbReference>
<dbReference type="PROSITE" id="PS50109">
    <property type="entry name" value="HIS_KIN"/>
    <property type="match status" value="1"/>
</dbReference>
<evidence type="ECO:0000256" key="8">
    <source>
        <dbReference type="ARBA" id="ARBA00022989"/>
    </source>
</evidence>
<dbReference type="InterPro" id="IPR003660">
    <property type="entry name" value="HAMP_dom"/>
</dbReference>
<reference evidence="14 15" key="1">
    <citation type="submission" date="2019-03" db="EMBL/GenBank/DDBJ databases">
        <title>Paraburkholderia sp. isolated from native Mimosa gymnas in Guartela State Park, Brazil.</title>
        <authorList>
            <person name="Paulitsch F."/>
            <person name="Hungria M."/>
            <person name="Delamuta J.R.M."/>
            <person name="Ribeiro R.A."/>
            <person name="Dall'Agnol R."/>
            <person name="Silva J.S.B."/>
        </authorList>
    </citation>
    <scope>NUCLEOTIDE SEQUENCE [LARGE SCALE GENOMIC DNA]</scope>
    <source>
        <strain evidence="14 15">CNPSo 3008</strain>
    </source>
</reference>
<dbReference type="InterPro" id="IPR005467">
    <property type="entry name" value="His_kinase_dom"/>
</dbReference>
<dbReference type="AlphaFoldDB" id="A0A4R5LLJ9"/>
<dbReference type="InterPro" id="IPR050428">
    <property type="entry name" value="TCS_sensor_his_kinase"/>
</dbReference>
<protein>
    <recommendedName>
        <fullName evidence="3">histidine kinase</fullName>
        <ecNumber evidence="3">2.7.13.3</ecNumber>
    </recommendedName>
</protein>
<feature type="transmembrane region" description="Helical" evidence="11">
    <location>
        <begin position="59"/>
        <end position="81"/>
    </location>
</feature>
<evidence type="ECO:0000256" key="5">
    <source>
        <dbReference type="ARBA" id="ARBA00022679"/>
    </source>
</evidence>
<dbReference type="Pfam" id="PF02518">
    <property type="entry name" value="HATPase_c"/>
    <property type="match status" value="1"/>
</dbReference>
<dbReference type="SMART" id="SM00388">
    <property type="entry name" value="HisKA"/>
    <property type="match status" value="1"/>
</dbReference>
<evidence type="ECO:0000313" key="14">
    <source>
        <dbReference type="EMBL" id="TDG10692.1"/>
    </source>
</evidence>
<keyword evidence="7" id="KW-0418">Kinase</keyword>
<proteinExistence type="predicted"/>
<dbReference type="SUPFAM" id="SSF55874">
    <property type="entry name" value="ATPase domain of HSP90 chaperone/DNA topoisomerase II/histidine kinase"/>
    <property type="match status" value="1"/>
</dbReference>
<dbReference type="EC" id="2.7.13.3" evidence="3"/>
<dbReference type="RefSeq" id="WP_133179037.1">
    <property type="nucleotide sequence ID" value="NZ_SMOD01000001.1"/>
</dbReference>